<comment type="caution">
    <text evidence="1">The sequence shown here is derived from an EMBL/GenBank/DDBJ whole genome shotgun (WGS) entry which is preliminary data.</text>
</comment>
<dbReference type="EMBL" id="JAAAIL010002901">
    <property type="protein sequence ID" value="KAG0253728.1"/>
    <property type="molecule type" value="Genomic_DNA"/>
</dbReference>
<name>A0AAD4D2V7_9FUNG</name>
<proteinExistence type="predicted"/>
<evidence type="ECO:0000313" key="1">
    <source>
        <dbReference type="EMBL" id="KAG0253728.1"/>
    </source>
</evidence>
<gene>
    <name evidence="1" type="ORF">BGZ95_006244</name>
</gene>
<dbReference type="Proteomes" id="UP001194580">
    <property type="component" value="Unassembled WGS sequence"/>
</dbReference>
<dbReference type="SUPFAM" id="SSF52047">
    <property type="entry name" value="RNI-like"/>
    <property type="match status" value="1"/>
</dbReference>
<reference evidence="1" key="1">
    <citation type="journal article" date="2020" name="Fungal Divers.">
        <title>Resolving the Mortierellaceae phylogeny through synthesis of multi-gene phylogenetics and phylogenomics.</title>
        <authorList>
            <person name="Vandepol N."/>
            <person name="Liber J."/>
            <person name="Desiro A."/>
            <person name="Na H."/>
            <person name="Kennedy M."/>
            <person name="Barry K."/>
            <person name="Grigoriev I.V."/>
            <person name="Miller A.N."/>
            <person name="O'Donnell K."/>
            <person name="Stajich J.E."/>
            <person name="Bonito G."/>
        </authorList>
    </citation>
    <scope>NUCLEOTIDE SEQUENCE</scope>
    <source>
        <strain evidence="1">NRRL 28262</strain>
    </source>
</reference>
<accession>A0AAD4D2V7</accession>
<protein>
    <submittedName>
        <fullName evidence="1">Uncharacterized protein</fullName>
    </submittedName>
</protein>
<keyword evidence="2" id="KW-1185">Reference proteome</keyword>
<evidence type="ECO:0000313" key="2">
    <source>
        <dbReference type="Proteomes" id="UP001194580"/>
    </source>
</evidence>
<organism evidence="1 2">
    <name type="scientific">Linnemannia exigua</name>
    <dbReference type="NCBI Taxonomy" id="604196"/>
    <lineage>
        <taxon>Eukaryota</taxon>
        <taxon>Fungi</taxon>
        <taxon>Fungi incertae sedis</taxon>
        <taxon>Mucoromycota</taxon>
        <taxon>Mortierellomycotina</taxon>
        <taxon>Mortierellomycetes</taxon>
        <taxon>Mortierellales</taxon>
        <taxon>Mortierellaceae</taxon>
        <taxon>Linnemannia</taxon>
    </lineage>
</organism>
<sequence length="161" mass="18042">MALGVSGELLPDTTTLRKLDFYYSSIGNKDLMAILELCETLEVLIQCPDFWCSPFMTLADAISDEKRQFADLERLYREIGSLVHLENLDLRGTYIEDEGDGTEEVMERPGDVTFPGMLAIRDDETGRLGYLDLLSGLVKLKVLRGSVMVTNQEVEVTVGDR</sequence>
<dbReference type="AlphaFoldDB" id="A0AAD4D2V7"/>